<evidence type="ECO:0000256" key="2">
    <source>
        <dbReference type="ARBA" id="ARBA00022685"/>
    </source>
</evidence>
<dbReference type="Ensembl" id="ENSPMET00000002642.1">
    <property type="protein sequence ID" value="ENSPMEP00000026404.1"/>
    <property type="gene ID" value="ENSPMEG00000010056.1"/>
</dbReference>
<evidence type="ECO:0000256" key="6">
    <source>
        <dbReference type="ARBA" id="ARBA00023145"/>
    </source>
</evidence>
<feature type="chain" id="PRO_5017228484" description="Peptidase S8 pro-domain domain-containing protein" evidence="8">
    <location>
        <begin position="27"/>
        <end position="157"/>
    </location>
</feature>
<dbReference type="InterPro" id="IPR032815">
    <property type="entry name" value="S8_pro-domain"/>
</dbReference>
<name>A0A3B3YGB6_9TELE</name>
<dbReference type="Proteomes" id="UP000261480">
    <property type="component" value="Unplaced"/>
</dbReference>
<evidence type="ECO:0000256" key="1">
    <source>
        <dbReference type="ARBA" id="ARBA00022670"/>
    </source>
</evidence>
<dbReference type="GO" id="GO:0000139">
    <property type="term" value="C:Golgi membrane"/>
    <property type="evidence" value="ECO:0007669"/>
    <property type="project" value="TreeGrafter"/>
</dbReference>
<dbReference type="Gene3D" id="3.30.70.850">
    <property type="entry name" value="Peptidase S8, pro-domain"/>
    <property type="match status" value="1"/>
</dbReference>
<keyword evidence="4" id="KW-0378">Hydrolase</keyword>
<dbReference type="STRING" id="48701.ENSPMEP00000026404"/>
<dbReference type="InterPro" id="IPR038466">
    <property type="entry name" value="S8_pro-domain_sf"/>
</dbReference>
<reference evidence="10" key="2">
    <citation type="submission" date="2025-09" db="UniProtKB">
        <authorList>
            <consortium name="Ensembl"/>
        </authorList>
    </citation>
    <scope>IDENTIFICATION</scope>
</reference>
<dbReference type="FunFam" id="3.30.70.850:FF:000001">
    <property type="entry name" value="Proprotein convertase subtilisin/kexin type 5"/>
    <property type="match status" value="1"/>
</dbReference>
<dbReference type="PANTHER" id="PTHR42884">
    <property type="entry name" value="PROPROTEIN CONVERTASE SUBTILISIN/KEXIN-RELATED"/>
    <property type="match status" value="1"/>
</dbReference>
<keyword evidence="7" id="KW-0325">Glycoprotein</keyword>
<evidence type="ECO:0000256" key="4">
    <source>
        <dbReference type="ARBA" id="ARBA00022801"/>
    </source>
</evidence>
<evidence type="ECO:0000259" key="9">
    <source>
        <dbReference type="Pfam" id="PF16470"/>
    </source>
</evidence>
<keyword evidence="5" id="KW-0720">Serine protease</keyword>
<feature type="domain" description="Peptidase S8 pro-domain" evidence="9">
    <location>
        <begin position="33"/>
        <end position="98"/>
    </location>
</feature>
<keyword evidence="11" id="KW-1185">Reference proteome</keyword>
<evidence type="ECO:0000256" key="7">
    <source>
        <dbReference type="ARBA" id="ARBA00023180"/>
    </source>
</evidence>
<evidence type="ECO:0000256" key="8">
    <source>
        <dbReference type="SAM" id="SignalP"/>
    </source>
</evidence>
<proteinExistence type="predicted"/>
<evidence type="ECO:0000313" key="11">
    <source>
        <dbReference type="Proteomes" id="UP000261480"/>
    </source>
</evidence>
<keyword evidence="6" id="KW-0865">Zymogen</keyword>
<evidence type="ECO:0000256" key="3">
    <source>
        <dbReference type="ARBA" id="ARBA00022729"/>
    </source>
</evidence>
<accession>A0A3B3YGB6</accession>
<keyword evidence="2" id="KW-0165">Cleavage on pair of basic residues</keyword>
<dbReference type="PANTHER" id="PTHR42884:SF3">
    <property type="entry name" value="FURIN-LIKE PROTEASE 1, ISOFORMS 1_1-X_2"/>
    <property type="match status" value="1"/>
</dbReference>
<dbReference type="Pfam" id="PF16470">
    <property type="entry name" value="S8_pro-domain"/>
    <property type="match status" value="1"/>
</dbReference>
<dbReference type="SUPFAM" id="SSF54897">
    <property type="entry name" value="Protease propeptides/inhibitors"/>
    <property type="match status" value="1"/>
</dbReference>
<protein>
    <recommendedName>
        <fullName evidence="9">Peptidase S8 pro-domain domain-containing protein</fullName>
    </recommendedName>
</protein>
<reference evidence="10" key="1">
    <citation type="submission" date="2025-08" db="UniProtKB">
        <authorList>
            <consortium name="Ensembl"/>
        </authorList>
    </citation>
    <scope>IDENTIFICATION</scope>
</reference>
<dbReference type="GO" id="GO:0016486">
    <property type="term" value="P:peptide hormone processing"/>
    <property type="evidence" value="ECO:0007669"/>
    <property type="project" value="TreeGrafter"/>
</dbReference>
<evidence type="ECO:0000256" key="5">
    <source>
        <dbReference type="ARBA" id="ARBA00022825"/>
    </source>
</evidence>
<dbReference type="GO" id="GO:0004252">
    <property type="term" value="F:serine-type endopeptidase activity"/>
    <property type="evidence" value="ECO:0007669"/>
    <property type="project" value="TreeGrafter"/>
</dbReference>
<dbReference type="AlphaFoldDB" id="A0A3B3YGB6"/>
<sequence length="157" mass="17718">MDARVALPIVWTGLVLLTAELKWIDAAEIFTNTWAVQINGGPGEADRIAREHGFINQGNVFGDYYHFRHHAVEKRALSGHTGMHIRLQKEPQVRLVSALSQLTAALLIGNKKPEDRLDYTVNVYTSLEKSMPASVTACQPLFIYFFCSPHLSFHLYH</sequence>
<dbReference type="GO" id="GO:0005802">
    <property type="term" value="C:trans-Golgi network"/>
    <property type="evidence" value="ECO:0007669"/>
    <property type="project" value="TreeGrafter"/>
</dbReference>
<evidence type="ECO:0000313" key="10">
    <source>
        <dbReference type="Ensembl" id="ENSPMEP00000026404.1"/>
    </source>
</evidence>
<feature type="signal peptide" evidence="8">
    <location>
        <begin position="1"/>
        <end position="26"/>
    </location>
</feature>
<keyword evidence="1" id="KW-0645">Protease</keyword>
<organism evidence="10 11">
    <name type="scientific">Poecilia mexicana</name>
    <dbReference type="NCBI Taxonomy" id="48701"/>
    <lineage>
        <taxon>Eukaryota</taxon>
        <taxon>Metazoa</taxon>
        <taxon>Chordata</taxon>
        <taxon>Craniata</taxon>
        <taxon>Vertebrata</taxon>
        <taxon>Euteleostomi</taxon>
        <taxon>Actinopterygii</taxon>
        <taxon>Neopterygii</taxon>
        <taxon>Teleostei</taxon>
        <taxon>Neoteleostei</taxon>
        <taxon>Acanthomorphata</taxon>
        <taxon>Ovalentaria</taxon>
        <taxon>Atherinomorphae</taxon>
        <taxon>Cyprinodontiformes</taxon>
        <taxon>Poeciliidae</taxon>
        <taxon>Poeciliinae</taxon>
        <taxon>Poecilia</taxon>
    </lineage>
</organism>
<keyword evidence="3 8" id="KW-0732">Signal</keyword>